<name>A0A2U3B9C1_9VIBR</name>
<dbReference type="SFLD" id="SFLDG01129">
    <property type="entry name" value="C1.5:_HAD__Beta-PGM__Phosphata"/>
    <property type="match status" value="1"/>
</dbReference>
<sequence length="218" mass="23875">MNFKGLLFDLDGTLVDSGAVVDRAWLRWCKKNGLDFAEVEKVLHGRPARETVKMFLPEADEKVIEREFQWLVEVESTDIEGVVALPGSIEFIQRAAELNVPWAIVTSGTLPVATARIKASGIPEPEFLITPELVKRGKPHPDPFLLGADKLGLDAKGCIVFEDAPAGLNAGKAAQSMTVAIMSRYSEEELPPSDDYVNSLAELDIVEAEEGFILQRKG</sequence>
<reference evidence="1 2" key="1">
    <citation type="submission" date="2018-05" db="EMBL/GenBank/DDBJ databases">
        <title>Vibrio limimaris sp. nov., isolated from marine sediment.</title>
        <authorList>
            <person name="Li C.-M."/>
        </authorList>
    </citation>
    <scope>NUCLEOTIDE SEQUENCE [LARGE SCALE GENOMIC DNA]</scope>
    <source>
        <strain evidence="1 2">E4404</strain>
    </source>
</reference>
<evidence type="ECO:0000313" key="1">
    <source>
        <dbReference type="EMBL" id="PWI33314.1"/>
    </source>
</evidence>
<dbReference type="InterPro" id="IPR023214">
    <property type="entry name" value="HAD_sf"/>
</dbReference>
<dbReference type="InterPro" id="IPR006439">
    <property type="entry name" value="HAD-SF_hydro_IA"/>
</dbReference>
<keyword evidence="2" id="KW-1185">Reference proteome</keyword>
<dbReference type="SUPFAM" id="SSF56784">
    <property type="entry name" value="HAD-like"/>
    <property type="match status" value="1"/>
</dbReference>
<dbReference type="SFLD" id="SFLDS00003">
    <property type="entry name" value="Haloacid_Dehalogenase"/>
    <property type="match status" value="1"/>
</dbReference>
<dbReference type="Pfam" id="PF00702">
    <property type="entry name" value="Hydrolase"/>
    <property type="match status" value="1"/>
</dbReference>
<proteinExistence type="predicted"/>
<accession>A0A2U3B9C1</accession>
<dbReference type="Proteomes" id="UP000245362">
    <property type="component" value="Unassembled WGS sequence"/>
</dbReference>
<dbReference type="InterPro" id="IPR023198">
    <property type="entry name" value="PGP-like_dom2"/>
</dbReference>
<comment type="caution">
    <text evidence="1">The sequence shown here is derived from an EMBL/GenBank/DDBJ whole genome shotgun (WGS) entry which is preliminary data.</text>
</comment>
<dbReference type="Gene3D" id="3.40.50.1000">
    <property type="entry name" value="HAD superfamily/HAD-like"/>
    <property type="match status" value="1"/>
</dbReference>
<dbReference type="EMBL" id="QFWT01000005">
    <property type="protein sequence ID" value="PWI33314.1"/>
    <property type="molecule type" value="Genomic_DNA"/>
</dbReference>
<dbReference type="InterPro" id="IPR036412">
    <property type="entry name" value="HAD-like_sf"/>
</dbReference>
<dbReference type="PANTHER" id="PTHR43481">
    <property type="entry name" value="FRUCTOSE-1-PHOSPHATE PHOSPHATASE"/>
    <property type="match status" value="1"/>
</dbReference>
<protein>
    <submittedName>
        <fullName evidence="1">Phosphatase</fullName>
    </submittedName>
</protein>
<dbReference type="GO" id="GO:0050308">
    <property type="term" value="F:sugar-phosphatase activity"/>
    <property type="evidence" value="ECO:0007669"/>
    <property type="project" value="TreeGrafter"/>
</dbReference>
<dbReference type="AlphaFoldDB" id="A0A2U3B9C1"/>
<dbReference type="NCBIfam" id="TIGR01509">
    <property type="entry name" value="HAD-SF-IA-v3"/>
    <property type="match status" value="1"/>
</dbReference>
<evidence type="ECO:0000313" key="2">
    <source>
        <dbReference type="Proteomes" id="UP000245362"/>
    </source>
</evidence>
<dbReference type="Gene3D" id="1.10.150.240">
    <property type="entry name" value="Putative phosphatase, domain 2"/>
    <property type="match status" value="1"/>
</dbReference>
<organism evidence="1 2">
    <name type="scientific">Vibrio albus</name>
    <dbReference type="NCBI Taxonomy" id="2200953"/>
    <lineage>
        <taxon>Bacteria</taxon>
        <taxon>Pseudomonadati</taxon>
        <taxon>Pseudomonadota</taxon>
        <taxon>Gammaproteobacteria</taxon>
        <taxon>Vibrionales</taxon>
        <taxon>Vibrionaceae</taxon>
        <taxon>Vibrio</taxon>
    </lineage>
</organism>
<dbReference type="InterPro" id="IPR051806">
    <property type="entry name" value="HAD-like_SPP"/>
</dbReference>
<gene>
    <name evidence="1" type="ORF">DI392_10690</name>
</gene>
<dbReference type="RefSeq" id="WP_109319898.1">
    <property type="nucleotide sequence ID" value="NZ_QFWT01000005.1"/>
</dbReference>
<dbReference type="PANTHER" id="PTHR43481:SF4">
    <property type="entry name" value="GLYCEROL-1-PHOSPHATE PHOSPHOHYDROLASE 1-RELATED"/>
    <property type="match status" value="1"/>
</dbReference>
<dbReference type="OrthoDB" id="9800058at2"/>